<dbReference type="PANTHER" id="PTHR36439:SF1">
    <property type="entry name" value="DUF1697 DOMAIN-CONTAINING PROTEIN"/>
    <property type="match status" value="1"/>
</dbReference>
<dbReference type="InterPro" id="IPR012545">
    <property type="entry name" value="DUF1697"/>
</dbReference>
<dbReference type="PIRSF" id="PIRSF008502">
    <property type="entry name" value="UCP008502"/>
    <property type="match status" value="1"/>
</dbReference>
<dbReference type="OrthoDB" id="9806494at2"/>
<comment type="caution">
    <text evidence="1">The sequence shown here is derived from an EMBL/GenBank/DDBJ whole genome shotgun (WGS) entry which is preliminary data.</text>
</comment>
<evidence type="ECO:0000313" key="2">
    <source>
        <dbReference type="Proteomes" id="UP000319700"/>
    </source>
</evidence>
<proteinExistence type="predicted"/>
<evidence type="ECO:0000313" key="1">
    <source>
        <dbReference type="EMBL" id="TPG43977.1"/>
    </source>
</evidence>
<dbReference type="PANTHER" id="PTHR36439">
    <property type="entry name" value="BLL4334 PROTEIN"/>
    <property type="match status" value="1"/>
</dbReference>
<sequence>MQTYIAFLRGINVSGQKLIKMETLRTILTELSIENISTYIQSGNIIFTSNLTNIFDLENQIANSIEKHFGYQVPVLVLTLEELQKCAEQNPYADFKINDPVQPYVTFLSKEPAITDLDIFKTIDFKEDKHITINKVMYIFYPNATGNSKLTNSIIENKLKVKATTRNWKTINKLIDLMLNL</sequence>
<protein>
    <submittedName>
        <fullName evidence="1">DUF1697 domain-containing protein</fullName>
    </submittedName>
</protein>
<reference evidence="1 2" key="1">
    <citation type="journal article" date="2019" name="Environ. Microbiol.">
        <title>Species interactions and distinct microbial communities in high Arctic permafrost affected cryosols are associated with the CH4 and CO2 gas fluxes.</title>
        <authorList>
            <person name="Altshuler I."/>
            <person name="Hamel J."/>
            <person name="Turney S."/>
            <person name="Magnuson E."/>
            <person name="Levesque R."/>
            <person name="Greer C."/>
            <person name="Whyte L.G."/>
        </authorList>
    </citation>
    <scope>NUCLEOTIDE SEQUENCE [LARGE SCALE GENOMIC DNA]</scope>
    <source>
        <strain evidence="1 2">42</strain>
    </source>
</reference>
<accession>A0A502F2B9</accession>
<keyword evidence="2" id="KW-1185">Reference proteome</keyword>
<gene>
    <name evidence="1" type="ORF">EAH81_05350</name>
</gene>
<dbReference type="Proteomes" id="UP000319700">
    <property type="component" value="Unassembled WGS sequence"/>
</dbReference>
<dbReference type="AlphaFoldDB" id="A0A502F2B9"/>
<dbReference type="RefSeq" id="WP_140504535.1">
    <property type="nucleotide sequence ID" value="NZ_RCZH01000003.1"/>
</dbReference>
<dbReference type="Gene3D" id="3.30.70.1280">
    <property type="entry name" value="SP0830-like domains"/>
    <property type="match status" value="1"/>
</dbReference>
<dbReference type="Pfam" id="PF08002">
    <property type="entry name" value="DUF1697"/>
    <property type="match status" value="1"/>
</dbReference>
<organism evidence="1 2">
    <name type="scientific">Flavobacterium pectinovorum</name>
    <dbReference type="NCBI Taxonomy" id="29533"/>
    <lineage>
        <taxon>Bacteria</taxon>
        <taxon>Pseudomonadati</taxon>
        <taxon>Bacteroidota</taxon>
        <taxon>Flavobacteriia</taxon>
        <taxon>Flavobacteriales</taxon>
        <taxon>Flavobacteriaceae</taxon>
        <taxon>Flavobacterium</taxon>
    </lineage>
</organism>
<dbReference type="EMBL" id="RCZH01000003">
    <property type="protein sequence ID" value="TPG43977.1"/>
    <property type="molecule type" value="Genomic_DNA"/>
</dbReference>
<dbReference type="SUPFAM" id="SSF160379">
    <property type="entry name" value="SP0830-like"/>
    <property type="match status" value="1"/>
</dbReference>
<name>A0A502F2B9_9FLAO</name>